<reference evidence="1 2" key="1">
    <citation type="journal article" date="2019" name="Nat. Ecol. Evol.">
        <title>Megaphylogeny resolves global patterns of mushroom evolution.</title>
        <authorList>
            <person name="Varga T."/>
            <person name="Krizsan K."/>
            <person name="Foldi C."/>
            <person name="Dima B."/>
            <person name="Sanchez-Garcia M."/>
            <person name="Sanchez-Ramirez S."/>
            <person name="Szollosi G.J."/>
            <person name="Szarkandi J.G."/>
            <person name="Papp V."/>
            <person name="Albert L."/>
            <person name="Andreopoulos W."/>
            <person name="Angelini C."/>
            <person name="Antonin V."/>
            <person name="Barry K.W."/>
            <person name="Bougher N.L."/>
            <person name="Buchanan P."/>
            <person name="Buyck B."/>
            <person name="Bense V."/>
            <person name="Catcheside P."/>
            <person name="Chovatia M."/>
            <person name="Cooper J."/>
            <person name="Damon W."/>
            <person name="Desjardin D."/>
            <person name="Finy P."/>
            <person name="Geml J."/>
            <person name="Haridas S."/>
            <person name="Hughes K."/>
            <person name="Justo A."/>
            <person name="Karasinski D."/>
            <person name="Kautmanova I."/>
            <person name="Kiss B."/>
            <person name="Kocsube S."/>
            <person name="Kotiranta H."/>
            <person name="LaButti K.M."/>
            <person name="Lechner B.E."/>
            <person name="Liimatainen K."/>
            <person name="Lipzen A."/>
            <person name="Lukacs Z."/>
            <person name="Mihaltcheva S."/>
            <person name="Morgado L.N."/>
            <person name="Niskanen T."/>
            <person name="Noordeloos M.E."/>
            <person name="Ohm R.A."/>
            <person name="Ortiz-Santana B."/>
            <person name="Ovrebo C."/>
            <person name="Racz N."/>
            <person name="Riley R."/>
            <person name="Savchenko A."/>
            <person name="Shiryaev A."/>
            <person name="Soop K."/>
            <person name="Spirin V."/>
            <person name="Szebenyi C."/>
            <person name="Tomsovsky M."/>
            <person name="Tulloss R.E."/>
            <person name="Uehling J."/>
            <person name="Grigoriev I.V."/>
            <person name="Vagvolgyi C."/>
            <person name="Papp T."/>
            <person name="Martin F.M."/>
            <person name="Miettinen O."/>
            <person name="Hibbett D.S."/>
            <person name="Nagy L.G."/>
        </authorList>
    </citation>
    <scope>NUCLEOTIDE SEQUENCE [LARGE SCALE GENOMIC DNA]</scope>
    <source>
        <strain evidence="1 2">CBS 309.79</strain>
    </source>
</reference>
<evidence type="ECO:0000313" key="1">
    <source>
        <dbReference type="EMBL" id="TFK97752.1"/>
    </source>
</evidence>
<sequence>MHRLTLSAGSSVGLRNTTLAKSTSAASVECLLATSYIVMEFFNALAMLLPGLDSYYRPRCERTAHSLYHFQDATSTHFHFSKRKLCQPIT</sequence>
<proteinExistence type="predicted"/>
<keyword evidence="2" id="KW-1185">Reference proteome</keyword>
<gene>
    <name evidence="1" type="ORF">BDV98DRAFT_574142</name>
</gene>
<name>A0A5C3Q6X3_9AGAR</name>
<protein>
    <submittedName>
        <fullName evidence="1">Uncharacterized protein</fullName>
    </submittedName>
</protein>
<accession>A0A5C3Q6X3</accession>
<evidence type="ECO:0000313" key="2">
    <source>
        <dbReference type="Proteomes" id="UP000305067"/>
    </source>
</evidence>
<dbReference type="EMBL" id="ML178845">
    <property type="protein sequence ID" value="TFK97752.1"/>
    <property type="molecule type" value="Genomic_DNA"/>
</dbReference>
<organism evidence="1 2">
    <name type="scientific">Pterulicium gracile</name>
    <dbReference type="NCBI Taxonomy" id="1884261"/>
    <lineage>
        <taxon>Eukaryota</taxon>
        <taxon>Fungi</taxon>
        <taxon>Dikarya</taxon>
        <taxon>Basidiomycota</taxon>
        <taxon>Agaricomycotina</taxon>
        <taxon>Agaricomycetes</taxon>
        <taxon>Agaricomycetidae</taxon>
        <taxon>Agaricales</taxon>
        <taxon>Pleurotineae</taxon>
        <taxon>Pterulaceae</taxon>
        <taxon>Pterulicium</taxon>
    </lineage>
</organism>
<dbReference type="Proteomes" id="UP000305067">
    <property type="component" value="Unassembled WGS sequence"/>
</dbReference>
<dbReference type="AlphaFoldDB" id="A0A5C3Q6X3"/>